<dbReference type="EMBL" id="CATOUU010001116">
    <property type="protein sequence ID" value="CAI9972910.1"/>
    <property type="molecule type" value="Genomic_DNA"/>
</dbReference>
<dbReference type="EMBL" id="CAXDID020000296">
    <property type="protein sequence ID" value="CAL6072662.1"/>
    <property type="molecule type" value="Genomic_DNA"/>
</dbReference>
<evidence type="ECO:0000313" key="1">
    <source>
        <dbReference type="EMBL" id="CAI9972910.1"/>
    </source>
</evidence>
<organism evidence="1">
    <name type="scientific">Hexamita inflata</name>
    <dbReference type="NCBI Taxonomy" id="28002"/>
    <lineage>
        <taxon>Eukaryota</taxon>
        <taxon>Metamonada</taxon>
        <taxon>Diplomonadida</taxon>
        <taxon>Hexamitidae</taxon>
        <taxon>Hexamitinae</taxon>
        <taxon>Hexamita</taxon>
    </lineage>
</organism>
<evidence type="ECO:0000313" key="2">
    <source>
        <dbReference type="EMBL" id="CAL6072662.1"/>
    </source>
</evidence>
<dbReference type="AlphaFoldDB" id="A0AA86UV29"/>
<dbReference type="Proteomes" id="UP001642409">
    <property type="component" value="Unassembled WGS sequence"/>
</dbReference>
<accession>A0AA86UV29</accession>
<gene>
    <name evidence="2" type="ORF">HINF_LOCUS55733</name>
    <name evidence="1" type="ORF">HINF_LOCUS60555</name>
</gene>
<reference evidence="2 3" key="2">
    <citation type="submission" date="2024-07" db="EMBL/GenBank/DDBJ databases">
        <authorList>
            <person name="Akdeniz Z."/>
        </authorList>
    </citation>
    <scope>NUCLEOTIDE SEQUENCE [LARGE SCALE GENOMIC DNA]</scope>
</reference>
<sequence length="188" mass="22323">MNKKQLYKRLYTEQGKTDLQNIQYMYQNTEFAISQLWLLVEWVSPQSFTPIFQLTETFMQDFKLTYERQVQLTVPYIDSLIKYGNITNESQVIQELNKSSQYISSLQTTFDAFVEQIKQYMNNNESRQTVINQFAEDYTKLQRNLDTMLTSLGECIQYSLVQKNETNITRLNMTIEKVNKVLWSPSQL</sequence>
<keyword evidence="3" id="KW-1185">Reference proteome</keyword>
<reference evidence="1" key="1">
    <citation type="submission" date="2023-06" db="EMBL/GenBank/DDBJ databases">
        <authorList>
            <person name="Kurt Z."/>
        </authorList>
    </citation>
    <scope>NUCLEOTIDE SEQUENCE</scope>
</reference>
<protein>
    <submittedName>
        <fullName evidence="2">Hypothetical_protein</fullName>
    </submittedName>
</protein>
<proteinExistence type="predicted"/>
<comment type="caution">
    <text evidence="1">The sequence shown here is derived from an EMBL/GenBank/DDBJ whole genome shotgun (WGS) entry which is preliminary data.</text>
</comment>
<name>A0AA86UV29_9EUKA</name>
<evidence type="ECO:0000313" key="3">
    <source>
        <dbReference type="Proteomes" id="UP001642409"/>
    </source>
</evidence>